<feature type="signal peptide" evidence="6">
    <location>
        <begin position="1"/>
        <end position="22"/>
    </location>
</feature>
<keyword evidence="9" id="KW-1185">Reference proteome</keyword>
<dbReference type="Pfam" id="PF01565">
    <property type="entry name" value="FAD_binding_4"/>
    <property type="match status" value="1"/>
</dbReference>
<dbReference type="InterPro" id="IPR006094">
    <property type="entry name" value="Oxid_FAD_bind_N"/>
</dbReference>
<dbReference type="GO" id="GO:0071949">
    <property type="term" value="F:FAD binding"/>
    <property type="evidence" value="ECO:0007669"/>
    <property type="project" value="InterPro"/>
</dbReference>
<evidence type="ECO:0000256" key="1">
    <source>
        <dbReference type="ARBA" id="ARBA00001974"/>
    </source>
</evidence>
<evidence type="ECO:0000256" key="2">
    <source>
        <dbReference type="ARBA" id="ARBA00005466"/>
    </source>
</evidence>
<dbReference type="InterPro" id="IPR050416">
    <property type="entry name" value="FAD-linked_Oxidoreductase"/>
</dbReference>
<keyword evidence="4" id="KW-0274">FAD</keyword>
<keyword evidence="6" id="KW-0732">Signal</keyword>
<evidence type="ECO:0000259" key="7">
    <source>
        <dbReference type="PROSITE" id="PS51387"/>
    </source>
</evidence>
<evidence type="ECO:0000256" key="3">
    <source>
        <dbReference type="ARBA" id="ARBA00022630"/>
    </source>
</evidence>
<dbReference type="SUPFAM" id="SSF56176">
    <property type="entry name" value="FAD-binding/transporter-associated domain-like"/>
    <property type="match status" value="1"/>
</dbReference>
<dbReference type="InterPro" id="IPR016166">
    <property type="entry name" value="FAD-bd_PCMH"/>
</dbReference>
<evidence type="ECO:0000256" key="4">
    <source>
        <dbReference type="ARBA" id="ARBA00022827"/>
    </source>
</evidence>
<evidence type="ECO:0000313" key="9">
    <source>
        <dbReference type="Proteomes" id="UP000700596"/>
    </source>
</evidence>
<feature type="chain" id="PRO_5040435467" description="FAD-binding PCMH-type domain-containing protein" evidence="6">
    <location>
        <begin position="23"/>
        <end position="482"/>
    </location>
</feature>
<comment type="cofactor">
    <cofactor evidence="1">
        <name>FAD</name>
        <dbReference type="ChEBI" id="CHEBI:57692"/>
    </cofactor>
</comment>
<dbReference type="PANTHER" id="PTHR42973">
    <property type="entry name" value="BINDING OXIDOREDUCTASE, PUTATIVE (AFU_ORTHOLOGUE AFUA_1G17690)-RELATED"/>
    <property type="match status" value="1"/>
</dbReference>
<evidence type="ECO:0000256" key="6">
    <source>
        <dbReference type="SAM" id="SignalP"/>
    </source>
</evidence>
<evidence type="ECO:0000256" key="5">
    <source>
        <dbReference type="ARBA" id="ARBA00023002"/>
    </source>
</evidence>
<keyword evidence="5" id="KW-0560">Oxidoreductase</keyword>
<dbReference type="PROSITE" id="PS51387">
    <property type="entry name" value="FAD_PCMH"/>
    <property type="match status" value="1"/>
</dbReference>
<dbReference type="PANTHER" id="PTHR42973:SF9">
    <property type="entry name" value="FAD-BINDING PCMH-TYPE DOMAIN-CONTAINING PROTEIN-RELATED"/>
    <property type="match status" value="1"/>
</dbReference>
<protein>
    <recommendedName>
        <fullName evidence="7">FAD-binding PCMH-type domain-containing protein</fullName>
    </recommendedName>
</protein>
<dbReference type="GO" id="GO:0016491">
    <property type="term" value="F:oxidoreductase activity"/>
    <property type="evidence" value="ECO:0007669"/>
    <property type="project" value="UniProtKB-KW"/>
</dbReference>
<dbReference type="Gene3D" id="3.30.465.10">
    <property type="match status" value="2"/>
</dbReference>
<dbReference type="EMBL" id="JAGMWT010000016">
    <property type="protein sequence ID" value="KAH7115005.1"/>
    <property type="molecule type" value="Genomic_DNA"/>
</dbReference>
<comment type="caution">
    <text evidence="8">The sequence shown here is derived from an EMBL/GenBank/DDBJ whole genome shotgun (WGS) entry which is preliminary data.</text>
</comment>
<dbReference type="Gene3D" id="3.40.462.20">
    <property type="match status" value="1"/>
</dbReference>
<dbReference type="AlphaFoldDB" id="A0A9P9D7A3"/>
<keyword evidence="3" id="KW-0285">Flavoprotein</keyword>
<feature type="domain" description="FAD-binding PCMH-type" evidence="7">
    <location>
        <begin position="62"/>
        <end position="234"/>
    </location>
</feature>
<proteinExistence type="inferred from homology"/>
<accession>A0A9P9D7A3</accession>
<gene>
    <name evidence="8" type="ORF">B0J11DRAFT_444774</name>
</gene>
<name>A0A9P9D7A3_9PLEO</name>
<organism evidence="8 9">
    <name type="scientific">Dendryphion nanum</name>
    <dbReference type="NCBI Taxonomy" id="256645"/>
    <lineage>
        <taxon>Eukaryota</taxon>
        <taxon>Fungi</taxon>
        <taxon>Dikarya</taxon>
        <taxon>Ascomycota</taxon>
        <taxon>Pezizomycotina</taxon>
        <taxon>Dothideomycetes</taxon>
        <taxon>Pleosporomycetidae</taxon>
        <taxon>Pleosporales</taxon>
        <taxon>Torulaceae</taxon>
        <taxon>Dendryphion</taxon>
    </lineage>
</organism>
<comment type="similarity">
    <text evidence="2">Belongs to the oxygen-dependent FAD-linked oxidoreductase family.</text>
</comment>
<evidence type="ECO:0000313" key="8">
    <source>
        <dbReference type="EMBL" id="KAH7115005.1"/>
    </source>
</evidence>
<dbReference type="Proteomes" id="UP000700596">
    <property type="component" value="Unassembled WGS sequence"/>
</dbReference>
<dbReference type="InterPro" id="IPR036318">
    <property type="entry name" value="FAD-bd_PCMH-like_sf"/>
</dbReference>
<reference evidence="8" key="1">
    <citation type="journal article" date="2021" name="Nat. Commun.">
        <title>Genetic determinants of endophytism in the Arabidopsis root mycobiome.</title>
        <authorList>
            <person name="Mesny F."/>
            <person name="Miyauchi S."/>
            <person name="Thiergart T."/>
            <person name="Pickel B."/>
            <person name="Atanasova L."/>
            <person name="Karlsson M."/>
            <person name="Huettel B."/>
            <person name="Barry K.W."/>
            <person name="Haridas S."/>
            <person name="Chen C."/>
            <person name="Bauer D."/>
            <person name="Andreopoulos W."/>
            <person name="Pangilinan J."/>
            <person name="LaButti K."/>
            <person name="Riley R."/>
            <person name="Lipzen A."/>
            <person name="Clum A."/>
            <person name="Drula E."/>
            <person name="Henrissat B."/>
            <person name="Kohler A."/>
            <person name="Grigoriev I.V."/>
            <person name="Martin F.M."/>
            <person name="Hacquard S."/>
        </authorList>
    </citation>
    <scope>NUCLEOTIDE SEQUENCE</scope>
    <source>
        <strain evidence="8">MPI-CAGE-CH-0243</strain>
    </source>
</reference>
<sequence length="482" mass="52226">MASTCSLVRVLILSLCLHLVAAALPAPNQVRSELGPNLSPNAAIYDPTSPEFGSSTTRWQQFASPNVSIVVNVHTEDDIVATILYANKHAVPFLATNGGHGTFGSLGGLQNGLLIRLRSMNSITISADGKYATMQGGVSNLDAIQKLDAASKQTVTGACECTGLLGAALGGGHGFQQGRYGLLADNIIDARVVLATGEVVNASASTNTDLYWGLKGAGHNFGIVSEFRYKIYDVAPTDLWYTETLIFAKDQLKAVYTQVNKMMAGTPPPIILLGIIYNGPESEAKKYITPFNDLKPLFASSLVAPHTALPAITGNDMNSEICQNGLNRLKFPVGLQTFDVPTLGKIFDTYSNFTAATPALNGTILLFEGYSNQAVMAVDETTTAFPHRRDKIIATPVISFKPDVSLNEKAIQFGTSVRAMLQSGSKQRELHAYVNYAHGDEELTSLFGYDVWRRTKLRALKKKYDVNNRFNWYAPITFGRWG</sequence>
<dbReference type="OrthoDB" id="9996127at2759"/>
<dbReference type="InterPro" id="IPR016169">
    <property type="entry name" value="FAD-bd_PCMH_sub2"/>
</dbReference>